<protein>
    <submittedName>
        <fullName evidence="1">Putative ovule protein</fullName>
    </submittedName>
</protein>
<feature type="non-terminal residue" evidence="1">
    <location>
        <position position="1"/>
    </location>
</feature>
<proteinExistence type="predicted"/>
<evidence type="ECO:0000313" key="1">
    <source>
        <dbReference type="EMBL" id="JAP35665.1"/>
    </source>
</evidence>
<dbReference type="AlphaFoldDB" id="A0A0V0ISZ5"/>
<organism evidence="1">
    <name type="scientific">Solanum chacoense</name>
    <name type="common">Chaco potato</name>
    <dbReference type="NCBI Taxonomy" id="4108"/>
    <lineage>
        <taxon>Eukaryota</taxon>
        <taxon>Viridiplantae</taxon>
        <taxon>Streptophyta</taxon>
        <taxon>Embryophyta</taxon>
        <taxon>Tracheophyta</taxon>
        <taxon>Spermatophyta</taxon>
        <taxon>Magnoliopsida</taxon>
        <taxon>eudicotyledons</taxon>
        <taxon>Gunneridae</taxon>
        <taxon>Pentapetalae</taxon>
        <taxon>asterids</taxon>
        <taxon>lamiids</taxon>
        <taxon>Solanales</taxon>
        <taxon>Solanaceae</taxon>
        <taxon>Solanoideae</taxon>
        <taxon>Solaneae</taxon>
        <taxon>Solanum</taxon>
    </lineage>
</organism>
<sequence>SVSHSSCLIPTHWSLPSKKPPLQPLVIAEFTCQLEQHHAPASIAYSTPLHMSPYFVSSSTMVISSVSFSFNALQKFTLCFLLVREVARCLGIGE</sequence>
<accession>A0A0V0ISZ5</accession>
<name>A0A0V0ISZ5_SOLCH</name>
<dbReference type="EMBL" id="GEDG01002731">
    <property type="protein sequence ID" value="JAP35665.1"/>
    <property type="molecule type" value="Transcribed_RNA"/>
</dbReference>
<reference evidence="1" key="1">
    <citation type="submission" date="2015-12" db="EMBL/GenBank/DDBJ databases">
        <title>Gene expression during late stages of embryo sac development: a critical building block for successful pollen-pistil interactions.</title>
        <authorList>
            <person name="Liu Y."/>
            <person name="Joly V."/>
            <person name="Sabar M."/>
            <person name="Matton D.P."/>
        </authorList>
    </citation>
    <scope>NUCLEOTIDE SEQUENCE</scope>
</reference>